<evidence type="ECO:0000313" key="2">
    <source>
        <dbReference type="EMBL" id="MDR0189793.1"/>
    </source>
</evidence>
<feature type="signal peptide" evidence="1">
    <location>
        <begin position="1"/>
        <end position="24"/>
    </location>
</feature>
<name>A0ABU1CRD6_9PSED</name>
<dbReference type="Proteomes" id="UP001224477">
    <property type="component" value="Unassembled WGS sequence"/>
</dbReference>
<reference evidence="2 3" key="1">
    <citation type="journal article" date="2023" name="Microbiol. Resour. Announc.">
        <title>Whole-genome sequence of Pseudomonas yamanorum OLsAu1 isolated from the edible ectomycorrhizal mushroom Lactarius sp. section Deliciosi.</title>
        <authorList>
            <person name="Ramirez-Mendoza R."/>
            <person name="Angeles-Argaiz R.E."/>
            <person name="Hernandez-Oaxaca D."/>
            <person name="Aguirre-Beltran L."/>
            <person name="Almaraz-Suarez J."/>
            <person name="Perez-Moreno J."/>
        </authorList>
    </citation>
    <scope>NUCLEOTIDE SEQUENCE [LARGE SCALE GENOMIC DNA]</scope>
    <source>
        <strain evidence="2 3">OLsAu1</strain>
    </source>
</reference>
<feature type="chain" id="PRO_5046352994" evidence="1">
    <location>
        <begin position="25"/>
        <end position="110"/>
    </location>
</feature>
<dbReference type="RefSeq" id="WP_309254944.1">
    <property type="nucleotide sequence ID" value="NZ_JACAQR010000015.1"/>
</dbReference>
<evidence type="ECO:0000256" key="1">
    <source>
        <dbReference type="SAM" id="SignalP"/>
    </source>
</evidence>
<protein>
    <submittedName>
        <fullName evidence="2">DUF2388 domain-containing protein</fullName>
    </submittedName>
</protein>
<organism evidence="2 3">
    <name type="scientific">Pseudomonas yamanorum</name>
    <dbReference type="NCBI Taxonomy" id="515393"/>
    <lineage>
        <taxon>Bacteria</taxon>
        <taxon>Pseudomonadati</taxon>
        <taxon>Pseudomonadota</taxon>
        <taxon>Gammaproteobacteria</taxon>
        <taxon>Pseudomonadales</taxon>
        <taxon>Pseudomonadaceae</taxon>
        <taxon>Pseudomonas</taxon>
    </lineage>
</organism>
<dbReference type="Pfam" id="PF09498">
    <property type="entry name" value="DUF2388"/>
    <property type="match status" value="1"/>
</dbReference>
<dbReference type="InterPro" id="IPR012661">
    <property type="entry name" value="CHP02448"/>
</dbReference>
<gene>
    <name evidence="2" type="ORF">RCO22_12665</name>
</gene>
<dbReference type="EMBL" id="JAVGXC010000010">
    <property type="protein sequence ID" value="MDR0189793.1"/>
    <property type="molecule type" value="Genomic_DNA"/>
</dbReference>
<proteinExistence type="predicted"/>
<dbReference type="PROSITE" id="PS51257">
    <property type="entry name" value="PROKAR_LIPOPROTEIN"/>
    <property type="match status" value="1"/>
</dbReference>
<accession>A0ABU1CRD6</accession>
<keyword evidence="1" id="KW-0732">Signal</keyword>
<sequence length="110" mass="11521">MRIFRGVIGLAGLGLLLGCSVAQAKDGVSFGDDPLGWSCLKFSTFTLLTSELTTRPGSFLSAKNDALAFVGSEGQIRGAYFEQALRDFRGAGGNPDVSDAQFAEAVAVIE</sequence>
<comment type="caution">
    <text evidence="2">The sequence shown here is derived from an EMBL/GenBank/DDBJ whole genome shotgun (WGS) entry which is preliminary data.</text>
</comment>
<evidence type="ECO:0000313" key="3">
    <source>
        <dbReference type="Proteomes" id="UP001224477"/>
    </source>
</evidence>
<keyword evidence="3" id="KW-1185">Reference proteome</keyword>